<protein>
    <submittedName>
        <fullName evidence="1">Uncharacterized protein</fullName>
    </submittedName>
</protein>
<dbReference type="Proteomes" id="UP000238093">
    <property type="component" value="Chromosome I"/>
</dbReference>
<dbReference type="AlphaFoldDB" id="A0A2K4WJT2"/>
<evidence type="ECO:0000313" key="2">
    <source>
        <dbReference type="Proteomes" id="UP000238093"/>
    </source>
</evidence>
<proteinExistence type="predicted"/>
<gene>
    <name evidence="1" type="ORF">CFBP6411_04805</name>
</gene>
<organism evidence="1 2">
    <name type="scientific">Pseudomonas syringae group genomosp. 3</name>
    <dbReference type="NCBI Taxonomy" id="251701"/>
    <lineage>
        <taxon>Bacteria</taxon>
        <taxon>Pseudomonadati</taxon>
        <taxon>Pseudomonadota</taxon>
        <taxon>Gammaproteobacteria</taxon>
        <taxon>Pseudomonadales</taxon>
        <taxon>Pseudomonadaceae</taxon>
        <taxon>Pseudomonas</taxon>
    </lineage>
</organism>
<name>A0A2K4WJT2_9PSED</name>
<sequence>MGIKMGYALDQNGIKWDAQTYQKGQGAEPLKCEH</sequence>
<dbReference type="EMBL" id="LT963408">
    <property type="protein sequence ID" value="SOS36162.1"/>
    <property type="molecule type" value="Genomic_DNA"/>
</dbReference>
<accession>A0A2K4WJT2</accession>
<evidence type="ECO:0000313" key="1">
    <source>
        <dbReference type="EMBL" id="SOS36162.1"/>
    </source>
</evidence>
<reference evidence="2" key="1">
    <citation type="submission" date="2017-11" db="EMBL/GenBank/DDBJ databases">
        <authorList>
            <person name="Blom J."/>
        </authorList>
    </citation>
    <scope>NUCLEOTIDE SEQUENCE [LARGE SCALE GENOMIC DNA]</scope>
</reference>